<keyword evidence="6 8" id="KW-0472">Membrane</keyword>
<feature type="compositionally biased region" description="Low complexity" evidence="7">
    <location>
        <begin position="391"/>
        <end position="402"/>
    </location>
</feature>
<feature type="transmembrane region" description="Helical" evidence="8">
    <location>
        <begin position="282"/>
        <end position="299"/>
    </location>
</feature>
<feature type="transmembrane region" description="Helical" evidence="8">
    <location>
        <begin position="215"/>
        <end position="237"/>
    </location>
</feature>
<evidence type="ECO:0000256" key="8">
    <source>
        <dbReference type="SAM" id="Phobius"/>
    </source>
</evidence>
<proteinExistence type="inferred from homology"/>
<dbReference type="Proteomes" id="UP001501358">
    <property type="component" value="Unassembled WGS sequence"/>
</dbReference>
<dbReference type="InterPro" id="IPR036259">
    <property type="entry name" value="MFS_trans_sf"/>
</dbReference>
<evidence type="ECO:0000313" key="9">
    <source>
        <dbReference type="EMBL" id="GAA2474859.1"/>
    </source>
</evidence>
<feature type="transmembrane region" description="Helical" evidence="8">
    <location>
        <begin position="335"/>
        <end position="357"/>
    </location>
</feature>
<comment type="subcellular location">
    <subcellularLocation>
        <location evidence="1">Endomembrane system</location>
        <topology evidence="1">Multi-pass membrane protein</topology>
    </subcellularLocation>
</comment>
<feature type="transmembrane region" description="Helical" evidence="8">
    <location>
        <begin position="363"/>
        <end position="383"/>
    </location>
</feature>
<reference evidence="9 10" key="1">
    <citation type="journal article" date="2019" name="Int. J. Syst. Evol. Microbiol.">
        <title>The Global Catalogue of Microorganisms (GCM) 10K type strain sequencing project: providing services to taxonomists for standard genome sequencing and annotation.</title>
        <authorList>
            <consortium name="The Broad Institute Genomics Platform"/>
            <consortium name="The Broad Institute Genome Sequencing Center for Infectious Disease"/>
            <person name="Wu L."/>
            <person name="Ma J."/>
        </authorList>
    </citation>
    <scope>NUCLEOTIDE SEQUENCE [LARGE SCALE GENOMIC DNA]</scope>
    <source>
        <strain evidence="9 10">JCM 6307</strain>
    </source>
</reference>
<protein>
    <recommendedName>
        <fullName evidence="11">MFS transporter</fullName>
    </recommendedName>
</protein>
<evidence type="ECO:0000256" key="4">
    <source>
        <dbReference type="ARBA" id="ARBA00022692"/>
    </source>
</evidence>
<feature type="transmembrane region" description="Helical" evidence="8">
    <location>
        <begin position="107"/>
        <end position="131"/>
    </location>
</feature>
<gene>
    <name evidence="9" type="ORF">GCM10010406_08720</name>
</gene>
<dbReference type="EMBL" id="BAAATA010000003">
    <property type="protein sequence ID" value="GAA2474859.1"/>
    <property type="molecule type" value="Genomic_DNA"/>
</dbReference>
<dbReference type="PANTHER" id="PTHR23514:SF3">
    <property type="entry name" value="BYPASS OF STOP CODON PROTEIN 6"/>
    <property type="match status" value="1"/>
</dbReference>
<sequence>MTAVDHRPAPRTDRAATAAALVLSVPLGVVTGAAGAALPLLRESYGLSPGSGVELVMLYNLGALLALLALGGARARVRARTLLASLTCLFAAATGGMALAVRTAETTGWGLLLSLATAAGFGFGGLILLLNSYAGENFGHRQLTVLNLLHACFGAGAVTGPLLMASGTGPVPVLAAAALVTALCLPVRRAPLAPTPPPPAGSGDPSGPAARRPRLLLAAFAAVSLLYAGLESSVAALASTHLTDLGHPASRATGLTGLFWAGLTVGRLVVPRLTRTWSPTRPALTGLLAGAAALLSTVLGDWAPAGYALAGLALSVVFPTVLAQAFTALGDGQRVAAVLLLLNLAGSAALPGAVAAAGAGGAAGIPLALAASALLTAAVLAAANRLATPRPRRTTAPVAPARPAAPRPAPDHVPVKETPLR</sequence>
<evidence type="ECO:0000256" key="3">
    <source>
        <dbReference type="ARBA" id="ARBA00022448"/>
    </source>
</evidence>
<dbReference type="PANTHER" id="PTHR23514">
    <property type="entry name" value="BYPASS OF STOP CODON PROTEIN 6"/>
    <property type="match status" value="1"/>
</dbReference>
<dbReference type="InterPro" id="IPR011701">
    <property type="entry name" value="MFS"/>
</dbReference>
<name>A0ABN3KZ18_9ACTN</name>
<evidence type="ECO:0008006" key="11">
    <source>
        <dbReference type="Google" id="ProtNLM"/>
    </source>
</evidence>
<dbReference type="RefSeq" id="WP_344381760.1">
    <property type="nucleotide sequence ID" value="NZ_BAAATA010000003.1"/>
</dbReference>
<evidence type="ECO:0000256" key="1">
    <source>
        <dbReference type="ARBA" id="ARBA00004127"/>
    </source>
</evidence>
<comment type="caution">
    <text evidence="9">The sequence shown here is derived from an EMBL/GenBank/DDBJ whole genome shotgun (WGS) entry which is preliminary data.</text>
</comment>
<dbReference type="InterPro" id="IPR051788">
    <property type="entry name" value="MFS_Transporter"/>
</dbReference>
<keyword evidence="10" id="KW-1185">Reference proteome</keyword>
<evidence type="ECO:0000313" key="10">
    <source>
        <dbReference type="Proteomes" id="UP001501358"/>
    </source>
</evidence>
<dbReference type="SUPFAM" id="SSF103473">
    <property type="entry name" value="MFS general substrate transporter"/>
    <property type="match status" value="1"/>
</dbReference>
<keyword evidence="3" id="KW-0813">Transport</keyword>
<feature type="compositionally biased region" description="Basic and acidic residues" evidence="7">
    <location>
        <begin position="409"/>
        <end position="421"/>
    </location>
</feature>
<feature type="transmembrane region" description="Helical" evidence="8">
    <location>
        <begin position="305"/>
        <end position="323"/>
    </location>
</feature>
<accession>A0ABN3KZ18</accession>
<feature type="transmembrane region" description="Helical" evidence="8">
    <location>
        <begin position="82"/>
        <end position="101"/>
    </location>
</feature>
<feature type="transmembrane region" description="Helical" evidence="8">
    <location>
        <begin position="143"/>
        <end position="163"/>
    </location>
</feature>
<feature type="transmembrane region" description="Helical" evidence="8">
    <location>
        <begin position="51"/>
        <end position="70"/>
    </location>
</feature>
<keyword evidence="5 8" id="KW-1133">Transmembrane helix</keyword>
<organism evidence="9 10">
    <name type="scientific">Streptomyces thermolineatus</name>
    <dbReference type="NCBI Taxonomy" id="44033"/>
    <lineage>
        <taxon>Bacteria</taxon>
        <taxon>Bacillati</taxon>
        <taxon>Actinomycetota</taxon>
        <taxon>Actinomycetes</taxon>
        <taxon>Kitasatosporales</taxon>
        <taxon>Streptomycetaceae</taxon>
        <taxon>Streptomyces</taxon>
    </lineage>
</organism>
<evidence type="ECO:0000256" key="5">
    <source>
        <dbReference type="ARBA" id="ARBA00022989"/>
    </source>
</evidence>
<keyword evidence="4 8" id="KW-0812">Transmembrane</keyword>
<feature type="transmembrane region" description="Helical" evidence="8">
    <location>
        <begin position="249"/>
        <end position="270"/>
    </location>
</feature>
<evidence type="ECO:0000256" key="7">
    <source>
        <dbReference type="SAM" id="MobiDB-lite"/>
    </source>
</evidence>
<dbReference type="Pfam" id="PF07690">
    <property type="entry name" value="MFS_1"/>
    <property type="match status" value="1"/>
</dbReference>
<comment type="similarity">
    <text evidence="2">Belongs to the major facilitator superfamily.</text>
</comment>
<feature type="region of interest" description="Disordered" evidence="7">
    <location>
        <begin position="391"/>
        <end position="421"/>
    </location>
</feature>
<dbReference type="Gene3D" id="1.20.1250.20">
    <property type="entry name" value="MFS general substrate transporter like domains"/>
    <property type="match status" value="2"/>
</dbReference>
<evidence type="ECO:0000256" key="2">
    <source>
        <dbReference type="ARBA" id="ARBA00008335"/>
    </source>
</evidence>
<evidence type="ECO:0000256" key="6">
    <source>
        <dbReference type="ARBA" id="ARBA00023136"/>
    </source>
</evidence>
<feature type="transmembrane region" description="Helical" evidence="8">
    <location>
        <begin position="169"/>
        <end position="187"/>
    </location>
</feature>